<comment type="subcellular location">
    <subcellularLocation>
        <location evidence="1">Cell membrane</location>
        <topology evidence="1">Multi-pass membrane protein</topology>
    </subcellularLocation>
</comment>
<feature type="transmembrane region" description="Helical" evidence="9">
    <location>
        <begin position="196"/>
        <end position="220"/>
    </location>
</feature>
<feature type="transmembrane region" description="Helical" evidence="9">
    <location>
        <begin position="229"/>
        <end position="248"/>
    </location>
</feature>
<keyword evidence="4 9" id="KW-0812">Transmembrane</keyword>
<evidence type="ECO:0000256" key="2">
    <source>
        <dbReference type="ARBA" id="ARBA00022448"/>
    </source>
</evidence>
<evidence type="ECO:0000256" key="9">
    <source>
        <dbReference type="SAM" id="Phobius"/>
    </source>
</evidence>
<evidence type="ECO:0000256" key="6">
    <source>
        <dbReference type="ARBA" id="ARBA00023065"/>
    </source>
</evidence>
<keyword evidence="2" id="KW-0813">Transport</keyword>
<evidence type="ECO:0000256" key="3">
    <source>
        <dbReference type="ARBA" id="ARBA00022475"/>
    </source>
</evidence>
<feature type="transmembrane region" description="Helical" evidence="9">
    <location>
        <begin position="416"/>
        <end position="439"/>
    </location>
</feature>
<keyword evidence="11" id="KW-1185">Reference proteome</keyword>
<sequence>MIRRTRIRRRRRERQLLAPSADPEEAVDRTSLDRDPDPLLGGPRRGTPLVRAVQGPSSTLLRRSRGERLRDWFDRQARNSPARLTLAVFFGIIVLITILLCLPVSAAGSHRVPFVDVVFTAVSAVCVTGLTTVDTATSWSSFGQVVIALGISVGGLGLMTLASILGFAVSRHLGLTQRMLAAQETGSTGLGQVGTLLRAVIATSLVAEGVLFVVFLPVFLDLRDTLSEAVWHSFFMAVSVFNNAGFVITSEGMAPHVNDWGILLPIALGTFVGAIGFPVITDVASRWRTPRRWTLHTKLTLATYTVLTVIGSVMLALTEWTNPETLGGLGLGSKVLNSLLAGVNTRSSGLSALDVGAMQSQTHFVQDILMMIGGGSASTAGGIKVSTFAVLMLAVVAEARGDRDIEAFGRRIPTTVVRLAVVVSLIGMTMVGVSVLLLLSMTDFSLDVVLFEAISAFATVGLTTGITSLLPDAAKCVLIVLMFAGRTGTMTVAAALALRQRRRVIRLPAERPVIG</sequence>
<evidence type="ECO:0000256" key="1">
    <source>
        <dbReference type="ARBA" id="ARBA00004651"/>
    </source>
</evidence>
<organism evidence="10 11">
    <name type="scientific">Schaalia naturae</name>
    <dbReference type="NCBI Taxonomy" id="635203"/>
    <lineage>
        <taxon>Bacteria</taxon>
        <taxon>Bacillati</taxon>
        <taxon>Actinomycetota</taxon>
        <taxon>Actinomycetes</taxon>
        <taxon>Actinomycetales</taxon>
        <taxon>Actinomycetaceae</taxon>
        <taxon>Schaalia</taxon>
    </lineage>
</organism>
<feature type="transmembrane region" description="Helical" evidence="9">
    <location>
        <begin position="84"/>
        <end position="106"/>
    </location>
</feature>
<reference evidence="11" key="1">
    <citation type="journal article" date="2019" name="Int. J. Syst. Evol. Microbiol.">
        <title>The Global Catalogue of Microorganisms (GCM) 10K type strain sequencing project: providing services to taxonomists for standard genome sequencing and annotation.</title>
        <authorList>
            <consortium name="The Broad Institute Genomics Platform"/>
            <consortium name="The Broad Institute Genome Sequencing Center for Infectious Disease"/>
            <person name="Wu L."/>
            <person name="Ma J."/>
        </authorList>
    </citation>
    <scope>NUCLEOTIDE SEQUENCE [LARGE SCALE GENOMIC DNA]</scope>
    <source>
        <strain evidence="11">CCUG 56698</strain>
    </source>
</reference>
<dbReference type="Proteomes" id="UP001596527">
    <property type="component" value="Unassembled WGS sequence"/>
</dbReference>
<evidence type="ECO:0000256" key="8">
    <source>
        <dbReference type="SAM" id="MobiDB-lite"/>
    </source>
</evidence>
<feature type="transmembrane region" description="Helical" evidence="9">
    <location>
        <begin position="145"/>
        <end position="169"/>
    </location>
</feature>
<evidence type="ECO:0000256" key="4">
    <source>
        <dbReference type="ARBA" id="ARBA00022692"/>
    </source>
</evidence>
<dbReference type="InterPro" id="IPR003445">
    <property type="entry name" value="Cat_transpt"/>
</dbReference>
<keyword evidence="7 9" id="KW-0472">Membrane</keyword>
<dbReference type="PANTHER" id="PTHR32024">
    <property type="entry name" value="TRK SYSTEM POTASSIUM UPTAKE PROTEIN TRKG-RELATED"/>
    <property type="match status" value="1"/>
</dbReference>
<feature type="region of interest" description="Disordered" evidence="8">
    <location>
        <begin position="18"/>
        <end position="48"/>
    </location>
</feature>
<feature type="compositionally biased region" description="Basic and acidic residues" evidence="8">
    <location>
        <begin position="26"/>
        <end position="37"/>
    </location>
</feature>
<evidence type="ECO:0000313" key="10">
    <source>
        <dbReference type="EMBL" id="MFC7582125.1"/>
    </source>
</evidence>
<evidence type="ECO:0000313" key="11">
    <source>
        <dbReference type="Proteomes" id="UP001596527"/>
    </source>
</evidence>
<feature type="transmembrane region" description="Helical" evidence="9">
    <location>
        <begin position="260"/>
        <end position="280"/>
    </location>
</feature>
<dbReference type="EMBL" id="JBHTEF010000001">
    <property type="protein sequence ID" value="MFC7582125.1"/>
    <property type="molecule type" value="Genomic_DNA"/>
</dbReference>
<evidence type="ECO:0000256" key="5">
    <source>
        <dbReference type="ARBA" id="ARBA00022989"/>
    </source>
</evidence>
<keyword evidence="3" id="KW-1003">Cell membrane</keyword>
<gene>
    <name evidence="10" type="ORF">ACFQWG_13065</name>
</gene>
<feature type="transmembrane region" description="Helical" evidence="9">
    <location>
        <begin position="301"/>
        <end position="318"/>
    </location>
</feature>
<accession>A0ABW2SQD1</accession>
<evidence type="ECO:0000256" key="7">
    <source>
        <dbReference type="ARBA" id="ARBA00023136"/>
    </source>
</evidence>
<protein>
    <submittedName>
        <fullName evidence="10">TrkH family potassium uptake protein</fullName>
    </submittedName>
</protein>
<keyword evidence="6" id="KW-0406">Ion transport</keyword>
<dbReference type="PANTHER" id="PTHR32024:SF1">
    <property type="entry name" value="KTR SYSTEM POTASSIUM UPTAKE PROTEIN B"/>
    <property type="match status" value="1"/>
</dbReference>
<dbReference type="RefSeq" id="WP_380975981.1">
    <property type="nucleotide sequence ID" value="NZ_JBHTEF010000001.1"/>
</dbReference>
<keyword evidence="5 9" id="KW-1133">Transmembrane helix</keyword>
<name>A0ABW2SQD1_9ACTO</name>
<feature type="transmembrane region" description="Helical" evidence="9">
    <location>
        <begin position="477"/>
        <end position="498"/>
    </location>
</feature>
<proteinExistence type="predicted"/>
<feature type="transmembrane region" description="Helical" evidence="9">
    <location>
        <begin position="112"/>
        <end position="133"/>
    </location>
</feature>
<feature type="transmembrane region" description="Helical" evidence="9">
    <location>
        <begin position="368"/>
        <end position="395"/>
    </location>
</feature>
<comment type="caution">
    <text evidence="10">The sequence shown here is derived from an EMBL/GenBank/DDBJ whole genome shotgun (WGS) entry which is preliminary data.</text>
</comment>
<dbReference type="Pfam" id="PF02386">
    <property type="entry name" value="TrkH"/>
    <property type="match status" value="1"/>
</dbReference>